<sequence>MIPLIAPARDVHDRWYGRHTSLTKTQWVATKEYDCLPYFEKLLLHAEAIRRSTRAAVICGKAAAAIRGIPILNLQHDTRVTLTLPGKPHTPSHNQWPIIAHYRRASLPDSDWEEVCGYRITTPERTFTDICAIDGELEGLAFIEAALRAGYRKDTFQKYLDDRRGEWGITKARKVLALARYGIDSPSETLAYYLAAQVYPRTSIEAQAQMSIKKPSGLYSRIRVDLLLFGWLVVEIDGRIKYGGADSARVLFEERARETAILSMGYHILRFHPSELIDKLIPTIAVVLNQNPHRHSPEKHTVPDLNNPPLWASFT</sequence>
<dbReference type="EMBL" id="UARK01000001">
    <property type="protein sequence ID" value="SPW23860.1"/>
    <property type="molecule type" value="Genomic_DNA"/>
</dbReference>
<dbReference type="Proteomes" id="UP000249886">
    <property type="component" value="Unassembled WGS sequence"/>
</dbReference>
<reference evidence="1 2" key="1">
    <citation type="submission" date="2018-06" db="EMBL/GenBank/DDBJ databases">
        <authorList>
            <consortium name="Pathogen Informatics"/>
            <person name="Doyle S."/>
        </authorList>
    </citation>
    <scope>NUCLEOTIDE SEQUENCE [LARGE SCALE GENOMIC DNA]</scope>
    <source>
        <strain evidence="1 2">NCTC10254</strain>
    </source>
</reference>
<gene>
    <name evidence="1" type="ORF">NCTC10254_00223</name>
</gene>
<evidence type="ECO:0008006" key="3">
    <source>
        <dbReference type="Google" id="ProtNLM"/>
    </source>
</evidence>
<dbReference type="AlphaFoldDB" id="A0A6H9XFZ0"/>
<protein>
    <recommendedName>
        <fullName evidence="3">DUF559 domain-containing protein</fullName>
    </recommendedName>
</protein>
<accession>A0A6H9XFZ0</accession>
<evidence type="ECO:0000313" key="2">
    <source>
        <dbReference type="Proteomes" id="UP000249886"/>
    </source>
</evidence>
<dbReference type="RefSeq" id="WP_040431394.1">
    <property type="nucleotide sequence ID" value="NZ_CAUOYC010000006.1"/>
</dbReference>
<organism evidence="1 2">
    <name type="scientific">Corynebacterium matruchotii</name>
    <dbReference type="NCBI Taxonomy" id="43768"/>
    <lineage>
        <taxon>Bacteria</taxon>
        <taxon>Bacillati</taxon>
        <taxon>Actinomycetota</taxon>
        <taxon>Actinomycetes</taxon>
        <taxon>Mycobacteriales</taxon>
        <taxon>Corynebacteriaceae</taxon>
        <taxon>Corynebacterium</taxon>
    </lineage>
</organism>
<evidence type="ECO:0000313" key="1">
    <source>
        <dbReference type="EMBL" id="SPW23860.1"/>
    </source>
</evidence>
<dbReference type="GeneID" id="84573322"/>
<name>A0A6H9XFZ0_9CORY</name>
<comment type="caution">
    <text evidence="1">The sequence shown here is derived from an EMBL/GenBank/DDBJ whole genome shotgun (WGS) entry which is preliminary data.</text>
</comment>
<proteinExistence type="predicted"/>